<dbReference type="InterPro" id="IPR000504">
    <property type="entry name" value="RRM_dom"/>
</dbReference>
<dbReference type="SMART" id="SM00360">
    <property type="entry name" value="RRM"/>
    <property type="match status" value="1"/>
</dbReference>
<dbReference type="EMBL" id="BPVZ01000005">
    <property type="protein sequence ID" value="GKU91595.1"/>
    <property type="molecule type" value="Genomic_DNA"/>
</dbReference>
<feature type="compositionally biased region" description="Acidic residues" evidence="3">
    <location>
        <begin position="174"/>
        <end position="183"/>
    </location>
</feature>
<feature type="domain" description="RRM" evidence="4">
    <location>
        <begin position="39"/>
        <end position="117"/>
    </location>
</feature>
<dbReference type="PANTHER" id="PTHR48037:SF1">
    <property type="entry name" value="RRM DOMAIN-CONTAINING PROTEIN"/>
    <property type="match status" value="1"/>
</dbReference>
<feature type="compositionally biased region" description="Basic and acidic residues" evidence="3">
    <location>
        <begin position="164"/>
        <end position="173"/>
    </location>
</feature>
<feature type="compositionally biased region" description="Basic and acidic residues" evidence="3">
    <location>
        <begin position="184"/>
        <end position="202"/>
    </location>
</feature>
<keyword evidence="6" id="KW-1185">Reference proteome</keyword>
<keyword evidence="1 2" id="KW-0694">RNA-binding</keyword>
<feature type="region of interest" description="Disordered" evidence="3">
    <location>
        <begin position="152"/>
        <end position="202"/>
    </location>
</feature>
<evidence type="ECO:0000259" key="4">
    <source>
        <dbReference type="PROSITE" id="PS50102"/>
    </source>
</evidence>
<evidence type="ECO:0000256" key="3">
    <source>
        <dbReference type="SAM" id="MobiDB-lite"/>
    </source>
</evidence>
<name>A0AAV5HXV9_9ROSI</name>
<protein>
    <recommendedName>
        <fullName evidence="4">RRM domain-containing protein</fullName>
    </recommendedName>
</protein>
<dbReference type="GO" id="GO:0003723">
    <property type="term" value="F:RNA binding"/>
    <property type="evidence" value="ECO:0007669"/>
    <property type="project" value="UniProtKB-UniRule"/>
</dbReference>
<evidence type="ECO:0000313" key="5">
    <source>
        <dbReference type="EMBL" id="GKU91595.1"/>
    </source>
</evidence>
<dbReference type="Gene3D" id="3.30.70.330">
    <property type="match status" value="1"/>
</dbReference>
<accession>A0AAV5HXV9</accession>
<dbReference type="InterPro" id="IPR012677">
    <property type="entry name" value="Nucleotide-bd_a/b_plait_sf"/>
</dbReference>
<reference evidence="5 6" key="1">
    <citation type="journal article" date="2021" name="Commun. Biol.">
        <title>The genome of Shorea leprosula (Dipterocarpaceae) highlights the ecological relevance of drought in aseasonal tropical rainforests.</title>
        <authorList>
            <person name="Ng K.K.S."/>
            <person name="Kobayashi M.J."/>
            <person name="Fawcett J.A."/>
            <person name="Hatakeyama M."/>
            <person name="Paape T."/>
            <person name="Ng C.H."/>
            <person name="Ang C.C."/>
            <person name="Tnah L.H."/>
            <person name="Lee C.T."/>
            <person name="Nishiyama T."/>
            <person name="Sese J."/>
            <person name="O'Brien M.J."/>
            <person name="Copetti D."/>
            <person name="Mohd Noor M.I."/>
            <person name="Ong R.C."/>
            <person name="Putra M."/>
            <person name="Sireger I.Z."/>
            <person name="Indrioko S."/>
            <person name="Kosugi Y."/>
            <person name="Izuno A."/>
            <person name="Isagi Y."/>
            <person name="Lee S.L."/>
            <person name="Shimizu K.K."/>
        </authorList>
    </citation>
    <scope>NUCLEOTIDE SEQUENCE [LARGE SCALE GENOMIC DNA]</scope>
    <source>
        <strain evidence="5">214</strain>
    </source>
</reference>
<dbReference type="SUPFAM" id="SSF54928">
    <property type="entry name" value="RNA-binding domain, RBD"/>
    <property type="match status" value="1"/>
</dbReference>
<evidence type="ECO:0000256" key="2">
    <source>
        <dbReference type="PROSITE-ProRule" id="PRU00176"/>
    </source>
</evidence>
<evidence type="ECO:0000313" key="6">
    <source>
        <dbReference type="Proteomes" id="UP001054252"/>
    </source>
</evidence>
<dbReference type="Proteomes" id="UP001054252">
    <property type="component" value="Unassembled WGS sequence"/>
</dbReference>
<comment type="caution">
    <text evidence="5">The sequence shown here is derived from an EMBL/GenBank/DDBJ whole genome shotgun (WGS) entry which is preliminary data.</text>
</comment>
<dbReference type="FunFam" id="3.30.70.330:FF:000557">
    <property type="entry name" value="Peptidyl-prolyl cis-trans isomerase"/>
    <property type="match status" value="1"/>
</dbReference>
<gene>
    <name evidence="5" type="ORF">SLEP1_g5451</name>
</gene>
<dbReference type="PANTHER" id="PTHR48037">
    <property type="entry name" value="ATPASE E1"/>
    <property type="match status" value="1"/>
</dbReference>
<dbReference type="AlphaFoldDB" id="A0AAV5HXV9"/>
<proteinExistence type="predicted"/>
<dbReference type="PROSITE" id="PS50102">
    <property type="entry name" value="RRM"/>
    <property type="match status" value="1"/>
</dbReference>
<evidence type="ECO:0000256" key="1">
    <source>
        <dbReference type="ARBA" id="ARBA00022884"/>
    </source>
</evidence>
<sequence length="202" mass="22987">MIVFQYLFQARSEEATEQPEQKKKKLEGSTMSQQAVQKNTLYVGGLAEEVNESILHAAFIPFGDIKDVKTPLDQATQKHRSFGFVTFLEKEDAAAAMDNMDGAELYGRVLTVNYALPERIKGGEQGWAAQPIWADADTWFERQQQEEEMQRIQAENRAAMQAAEELHRKKMAEEQEGEKEDETETRNDPMARAEAEVLKQNS</sequence>
<dbReference type="InterPro" id="IPR035979">
    <property type="entry name" value="RBD_domain_sf"/>
</dbReference>
<organism evidence="5 6">
    <name type="scientific">Rubroshorea leprosula</name>
    <dbReference type="NCBI Taxonomy" id="152421"/>
    <lineage>
        <taxon>Eukaryota</taxon>
        <taxon>Viridiplantae</taxon>
        <taxon>Streptophyta</taxon>
        <taxon>Embryophyta</taxon>
        <taxon>Tracheophyta</taxon>
        <taxon>Spermatophyta</taxon>
        <taxon>Magnoliopsida</taxon>
        <taxon>eudicotyledons</taxon>
        <taxon>Gunneridae</taxon>
        <taxon>Pentapetalae</taxon>
        <taxon>rosids</taxon>
        <taxon>malvids</taxon>
        <taxon>Malvales</taxon>
        <taxon>Dipterocarpaceae</taxon>
        <taxon>Rubroshorea</taxon>
    </lineage>
</organism>
<dbReference type="InterPro" id="IPR034168">
    <property type="entry name" value="PPIE_RRM"/>
</dbReference>
<dbReference type="Pfam" id="PF00076">
    <property type="entry name" value="RRM_1"/>
    <property type="match status" value="1"/>
</dbReference>
<dbReference type="CDD" id="cd12347">
    <property type="entry name" value="RRM_PPIE"/>
    <property type="match status" value="1"/>
</dbReference>